<proteinExistence type="predicted"/>
<reference evidence="2 3" key="1">
    <citation type="journal article" date="2018" name="Nat. Ecol. Evol.">
        <title>Shark genomes provide insights into elasmobranch evolution and the origin of vertebrates.</title>
        <authorList>
            <person name="Hara Y"/>
            <person name="Yamaguchi K"/>
            <person name="Onimaru K"/>
            <person name="Kadota M"/>
            <person name="Koyanagi M"/>
            <person name="Keeley SD"/>
            <person name="Tatsumi K"/>
            <person name="Tanaka K"/>
            <person name="Motone F"/>
            <person name="Kageyama Y"/>
            <person name="Nozu R"/>
            <person name="Adachi N"/>
            <person name="Nishimura O"/>
            <person name="Nakagawa R"/>
            <person name="Tanegashima C"/>
            <person name="Kiyatake I"/>
            <person name="Matsumoto R"/>
            <person name="Murakumo K"/>
            <person name="Nishida K"/>
            <person name="Terakita A"/>
            <person name="Kuratani S"/>
            <person name="Sato K"/>
            <person name="Hyodo S Kuraku.S."/>
        </authorList>
    </citation>
    <scope>NUCLEOTIDE SEQUENCE [LARGE SCALE GENOMIC DNA]</scope>
</reference>
<feature type="region of interest" description="Disordered" evidence="1">
    <location>
        <begin position="1"/>
        <end position="25"/>
    </location>
</feature>
<dbReference type="Proteomes" id="UP000287033">
    <property type="component" value="Unassembled WGS sequence"/>
</dbReference>
<gene>
    <name evidence="2" type="ORF">chiPu_0031140</name>
</gene>
<sequence>MSTSARTVGEEDEEGDAAARGRRRKRKLAVHPVLALLRCPDCGRRFAR</sequence>
<name>A0A401TX03_CHIPU</name>
<evidence type="ECO:0000313" key="2">
    <source>
        <dbReference type="EMBL" id="GCC47162.1"/>
    </source>
</evidence>
<organism evidence="2 3">
    <name type="scientific">Chiloscyllium punctatum</name>
    <name type="common">Brownbanded bambooshark</name>
    <name type="synonym">Hemiscyllium punctatum</name>
    <dbReference type="NCBI Taxonomy" id="137246"/>
    <lineage>
        <taxon>Eukaryota</taxon>
        <taxon>Metazoa</taxon>
        <taxon>Chordata</taxon>
        <taxon>Craniata</taxon>
        <taxon>Vertebrata</taxon>
        <taxon>Chondrichthyes</taxon>
        <taxon>Elasmobranchii</taxon>
        <taxon>Galeomorphii</taxon>
        <taxon>Galeoidea</taxon>
        <taxon>Orectolobiformes</taxon>
        <taxon>Hemiscylliidae</taxon>
        <taxon>Chiloscyllium</taxon>
    </lineage>
</organism>
<feature type="non-terminal residue" evidence="2">
    <location>
        <position position="48"/>
    </location>
</feature>
<evidence type="ECO:0000256" key="1">
    <source>
        <dbReference type="SAM" id="MobiDB-lite"/>
    </source>
</evidence>
<evidence type="ECO:0000313" key="3">
    <source>
        <dbReference type="Proteomes" id="UP000287033"/>
    </source>
</evidence>
<comment type="caution">
    <text evidence="2">The sequence shown here is derived from an EMBL/GenBank/DDBJ whole genome shotgun (WGS) entry which is preliminary data.</text>
</comment>
<keyword evidence="3" id="KW-1185">Reference proteome</keyword>
<dbReference type="EMBL" id="BEZZ01201913">
    <property type="protein sequence ID" value="GCC47162.1"/>
    <property type="molecule type" value="Genomic_DNA"/>
</dbReference>
<accession>A0A401TX03</accession>
<protein>
    <submittedName>
        <fullName evidence="2">Uncharacterized protein</fullName>
    </submittedName>
</protein>
<dbReference type="AlphaFoldDB" id="A0A401TX03"/>